<evidence type="ECO:0000256" key="4">
    <source>
        <dbReference type="SAM" id="MobiDB-lite"/>
    </source>
</evidence>
<reference evidence="5 6" key="1">
    <citation type="journal article" date="2019" name="Sci. Rep.">
        <title>Comparative genomics of chytrid fungi reveal insights into the obligate biotrophic and pathogenic lifestyle of Synchytrium endobioticum.</title>
        <authorList>
            <person name="van de Vossenberg B.T.L.H."/>
            <person name="Warris S."/>
            <person name="Nguyen H.D.T."/>
            <person name="van Gent-Pelzer M.P.E."/>
            <person name="Joly D.L."/>
            <person name="van de Geest H.C."/>
            <person name="Bonants P.J.M."/>
            <person name="Smith D.S."/>
            <person name="Levesque C.A."/>
            <person name="van der Lee T.A.J."/>
        </authorList>
    </citation>
    <scope>NUCLEOTIDE SEQUENCE [LARGE SCALE GENOMIC DNA]</scope>
    <source>
        <strain evidence="5 6">CBS 675.73</strain>
    </source>
</reference>
<dbReference type="PANTHER" id="PTHR24171">
    <property type="entry name" value="ANKYRIN REPEAT DOMAIN-CONTAINING PROTEIN 39-RELATED"/>
    <property type="match status" value="1"/>
</dbReference>
<feature type="region of interest" description="Disordered" evidence="4">
    <location>
        <begin position="245"/>
        <end position="264"/>
    </location>
</feature>
<gene>
    <name evidence="5" type="ORF">CcCBS67573_g02391</name>
</gene>
<sequence>MSRFHRPTLETKPAKYAPYSSDRTKKQLGRIEGDGELDLHRLSVVGDAAGIERVLSAHNANTASVLMAADSRQRTVLHFACAHGHVDVVRVVLRYRLGLDGDSIVRNRIIGARDANGNTPLHLAVTCGHLGIVSLLVWAGADLSSLDVNARTPLQLVQGRLRSLKARQLMAPSSDDSDVYSHSARRDLIRELNDMIDIIQVYSNKKDPFSAQWISPVINSLNAPLKEDADISSLEAKFKLLSASKSVAPPTEDDPKAPALGQDDKHDMLPLDFGNDADVEDNITLTVTPATSDPAPQIGLDPKMAHMIDEIGSLLDTLHV</sequence>
<dbReference type="AlphaFoldDB" id="A0A507FIQ6"/>
<keyword evidence="1" id="KW-0677">Repeat</keyword>
<dbReference type="OrthoDB" id="2109838at2759"/>
<organism evidence="5 6">
    <name type="scientific">Chytriomyces confervae</name>
    <dbReference type="NCBI Taxonomy" id="246404"/>
    <lineage>
        <taxon>Eukaryota</taxon>
        <taxon>Fungi</taxon>
        <taxon>Fungi incertae sedis</taxon>
        <taxon>Chytridiomycota</taxon>
        <taxon>Chytridiomycota incertae sedis</taxon>
        <taxon>Chytridiomycetes</taxon>
        <taxon>Chytridiales</taxon>
        <taxon>Chytriomycetaceae</taxon>
        <taxon>Chytriomyces</taxon>
    </lineage>
</organism>
<name>A0A507FIQ6_9FUNG</name>
<evidence type="ECO:0000256" key="3">
    <source>
        <dbReference type="PROSITE-ProRule" id="PRU00023"/>
    </source>
</evidence>
<keyword evidence="6" id="KW-1185">Reference proteome</keyword>
<proteinExistence type="predicted"/>
<comment type="caution">
    <text evidence="5">The sequence shown here is derived from an EMBL/GenBank/DDBJ whole genome shotgun (WGS) entry which is preliminary data.</text>
</comment>
<evidence type="ECO:0000256" key="2">
    <source>
        <dbReference type="ARBA" id="ARBA00023043"/>
    </source>
</evidence>
<dbReference type="Pfam" id="PF12796">
    <property type="entry name" value="Ank_2"/>
    <property type="match status" value="1"/>
</dbReference>
<feature type="repeat" description="ANK" evidence="3">
    <location>
        <begin position="116"/>
        <end position="148"/>
    </location>
</feature>
<evidence type="ECO:0000313" key="6">
    <source>
        <dbReference type="Proteomes" id="UP000320333"/>
    </source>
</evidence>
<evidence type="ECO:0000256" key="1">
    <source>
        <dbReference type="ARBA" id="ARBA00022737"/>
    </source>
</evidence>
<dbReference type="SMART" id="SM00248">
    <property type="entry name" value="ANK"/>
    <property type="match status" value="2"/>
</dbReference>
<accession>A0A507FIQ6</accession>
<dbReference type="Gene3D" id="1.25.40.20">
    <property type="entry name" value="Ankyrin repeat-containing domain"/>
    <property type="match status" value="1"/>
</dbReference>
<feature type="region of interest" description="Disordered" evidence="4">
    <location>
        <begin position="1"/>
        <end position="24"/>
    </location>
</feature>
<dbReference type="EMBL" id="QEAP01000050">
    <property type="protein sequence ID" value="TPX76321.1"/>
    <property type="molecule type" value="Genomic_DNA"/>
</dbReference>
<dbReference type="InterPro" id="IPR036770">
    <property type="entry name" value="Ankyrin_rpt-contain_sf"/>
</dbReference>
<dbReference type="PROSITE" id="PS50088">
    <property type="entry name" value="ANK_REPEAT"/>
    <property type="match status" value="1"/>
</dbReference>
<protein>
    <submittedName>
        <fullName evidence="5">Uncharacterized protein</fullName>
    </submittedName>
</protein>
<dbReference type="Proteomes" id="UP000320333">
    <property type="component" value="Unassembled WGS sequence"/>
</dbReference>
<dbReference type="PROSITE" id="PS50297">
    <property type="entry name" value="ANK_REP_REGION"/>
    <property type="match status" value="1"/>
</dbReference>
<keyword evidence="2 3" id="KW-0040">ANK repeat</keyword>
<dbReference type="InterPro" id="IPR002110">
    <property type="entry name" value="Ankyrin_rpt"/>
</dbReference>
<dbReference type="STRING" id="246404.A0A507FIQ6"/>
<dbReference type="SUPFAM" id="SSF48403">
    <property type="entry name" value="Ankyrin repeat"/>
    <property type="match status" value="1"/>
</dbReference>
<evidence type="ECO:0000313" key="5">
    <source>
        <dbReference type="EMBL" id="TPX76321.1"/>
    </source>
</evidence>